<gene>
    <name evidence="4" type="ORF">GYA93_18685</name>
</gene>
<sequence length="605" mass="64615">MRVRVSTRGVRTSVGPRAARIHVGGGRTTLSTGLGPFFASTALLPASGRRRTTVRRTSRSTGPSPSQLAAAQRAAERAQRESDRDAAIRELTRMRVDSTTAHLEPFRQSVHPVLPPPPPIGFAVAQAQAQAHFTAGVSQLARTARAQARDRAREAAQDYLAAETQRREAIHQSLQSAAGQWWEALCHNDESTVCEAVNIAFADNPAAGCAVGVQGTTLSILMRLPDLDTLPTQMPATSPAGRPTLKAMPKRDRMRWWLHILASNLAAAVLEALATAPSIDAVSAAVVTRMPDTQRLGVVAYGTWSRSAMAARPWRTAEDAWRILDIGSDVRCSIRATASGNISSVVRPLDLTDIPALAALVADCVDEPDSVLGRIDAELSGTSEQLGGLSDADPYAPFGFAEWLAARTAPHNAPSAPPAPSAQTPPCQSLRSGESIDLPEDAQFELHVEFRSGGADADLSLLLVDEFDSVATDDDFVFYNNPSAADGAARLLGKFVGDTTAESAVIHPRALRPSVRKVVVSANMDIAAGLTFSALTQAAVTMRSRTGAWSFVPRLEPSVRAVVLLEIYQLTHPDGSTRWKMRAVGQGWDDGLAALARAYQVDIDE</sequence>
<keyword evidence="4" id="KW-0255">Endonuclease</keyword>
<dbReference type="PANTHER" id="PTHR32097">
    <property type="entry name" value="CAMP-BINDING PROTEIN 1-RELATED"/>
    <property type="match status" value="1"/>
</dbReference>
<evidence type="ECO:0000256" key="2">
    <source>
        <dbReference type="SAM" id="MobiDB-lite"/>
    </source>
</evidence>
<comment type="similarity">
    <text evidence="1">Belongs to the CAPAB/TerDEXZ family.</text>
</comment>
<evidence type="ECO:0000313" key="5">
    <source>
        <dbReference type="Proteomes" id="UP000466307"/>
    </source>
</evidence>
<name>A0A7K3LTJ5_9ACTN</name>
<organism evidence="4 5">
    <name type="scientific">Gordonia desulfuricans</name>
    <dbReference type="NCBI Taxonomy" id="89051"/>
    <lineage>
        <taxon>Bacteria</taxon>
        <taxon>Bacillati</taxon>
        <taxon>Actinomycetota</taxon>
        <taxon>Actinomycetes</taxon>
        <taxon>Mycobacteriales</taxon>
        <taxon>Gordoniaceae</taxon>
        <taxon>Gordonia</taxon>
    </lineage>
</organism>
<proteinExistence type="inferred from homology"/>
<feature type="region of interest" description="Disordered" evidence="2">
    <location>
        <begin position="410"/>
        <end position="434"/>
    </location>
</feature>
<dbReference type="EMBL" id="JAADZU010000074">
    <property type="protein sequence ID" value="NDK91588.1"/>
    <property type="molecule type" value="Genomic_DNA"/>
</dbReference>
<feature type="compositionally biased region" description="Basic and acidic residues" evidence="2">
    <location>
        <begin position="74"/>
        <end position="86"/>
    </location>
</feature>
<dbReference type="Proteomes" id="UP000466307">
    <property type="component" value="Unassembled WGS sequence"/>
</dbReference>
<dbReference type="Gene3D" id="2.60.60.30">
    <property type="entry name" value="sav2460 like domains"/>
    <property type="match status" value="1"/>
</dbReference>
<feature type="compositionally biased region" description="Basic residues" evidence="2">
    <location>
        <begin position="48"/>
        <end position="58"/>
    </location>
</feature>
<accession>A0A7K3LTJ5</accession>
<keyword evidence="5" id="KW-1185">Reference proteome</keyword>
<dbReference type="Pfam" id="PF02342">
    <property type="entry name" value="TerD"/>
    <property type="match status" value="1"/>
</dbReference>
<dbReference type="CDD" id="cd06974">
    <property type="entry name" value="TerD_like"/>
    <property type="match status" value="1"/>
</dbReference>
<keyword evidence="4" id="KW-0378">Hydrolase</keyword>
<feature type="domain" description="TerD" evidence="3">
    <location>
        <begin position="451"/>
        <end position="599"/>
    </location>
</feature>
<dbReference type="PANTHER" id="PTHR32097:SF4">
    <property type="entry name" value="GENERAL STRESS PROTEIN 16U"/>
    <property type="match status" value="1"/>
</dbReference>
<feature type="region of interest" description="Disordered" evidence="2">
    <location>
        <begin position="47"/>
        <end position="86"/>
    </location>
</feature>
<evidence type="ECO:0000313" key="4">
    <source>
        <dbReference type="EMBL" id="NDK91588.1"/>
    </source>
</evidence>
<keyword evidence="4" id="KW-0540">Nuclease</keyword>
<comment type="caution">
    <text evidence="4">The sequence shown here is derived from an EMBL/GenBank/DDBJ whole genome shotgun (WGS) entry which is preliminary data.</text>
</comment>
<reference evidence="4 5" key="1">
    <citation type="submission" date="2020-01" db="EMBL/GenBank/DDBJ databases">
        <title>Investigation of new actinobacteria for the biodesulphurisation of diesel fuel.</title>
        <authorList>
            <person name="Athi Narayanan S.M."/>
        </authorList>
    </citation>
    <scope>NUCLEOTIDE SEQUENCE [LARGE SCALE GENOMIC DNA]</scope>
    <source>
        <strain evidence="4 5">213E</strain>
    </source>
</reference>
<dbReference type="GO" id="GO:0004519">
    <property type="term" value="F:endonuclease activity"/>
    <property type="evidence" value="ECO:0007669"/>
    <property type="project" value="UniProtKB-KW"/>
</dbReference>
<dbReference type="AlphaFoldDB" id="A0A7K3LTJ5"/>
<evidence type="ECO:0000256" key="1">
    <source>
        <dbReference type="ARBA" id="ARBA00008775"/>
    </source>
</evidence>
<dbReference type="InterPro" id="IPR003325">
    <property type="entry name" value="TerD"/>
</dbReference>
<feature type="compositionally biased region" description="Low complexity" evidence="2">
    <location>
        <begin position="59"/>
        <end position="73"/>
    </location>
</feature>
<evidence type="ECO:0000259" key="3">
    <source>
        <dbReference type="Pfam" id="PF02342"/>
    </source>
</evidence>
<dbReference type="InterPro" id="IPR051324">
    <property type="entry name" value="Stress/Tellurium_Resist"/>
</dbReference>
<protein>
    <submittedName>
        <fullName evidence="4">Restriction endonuclease</fullName>
    </submittedName>
</protein>